<protein>
    <recommendedName>
        <fullName evidence="5">G domain-containing protein</fullName>
    </recommendedName>
</protein>
<evidence type="ECO:0000256" key="1">
    <source>
        <dbReference type="SAM" id="Coils"/>
    </source>
</evidence>
<gene>
    <name evidence="3" type="ORF">AFUS01_LOCUS15710</name>
</gene>
<dbReference type="EMBL" id="CAJVCH010140483">
    <property type="protein sequence ID" value="CAG7726825.1"/>
    <property type="molecule type" value="Genomic_DNA"/>
</dbReference>
<dbReference type="OrthoDB" id="6630677at2759"/>
<proteinExistence type="predicted"/>
<feature type="coiled-coil region" evidence="1">
    <location>
        <begin position="601"/>
        <end position="667"/>
    </location>
</feature>
<evidence type="ECO:0000313" key="4">
    <source>
        <dbReference type="Proteomes" id="UP000708208"/>
    </source>
</evidence>
<dbReference type="AlphaFoldDB" id="A0A8J2JUD7"/>
<reference evidence="3" key="1">
    <citation type="submission" date="2021-06" db="EMBL/GenBank/DDBJ databases">
        <authorList>
            <person name="Hodson N. C."/>
            <person name="Mongue J. A."/>
            <person name="Jaron S. K."/>
        </authorList>
    </citation>
    <scope>NUCLEOTIDE SEQUENCE</scope>
</reference>
<organism evidence="3 4">
    <name type="scientific">Allacma fusca</name>
    <dbReference type="NCBI Taxonomy" id="39272"/>
    <lineage>
        <taxon>Eukaryota</taxon>
        <taxon>Metazoa</taxon>
        <taxon>Ecdysozoa</taxon>
        <taxon>Arthropoda</taxon>
        <taxon>Hexapoda</taxon>
        <taxon>Collembola</taxon>
        <taxon>Symphypleona</taxon>
        <taxon>Sminthuridae</taxon>
        <taxon>Allacma</taxon>
    </lineage>
</organism>
<dbReference type="CDD" id="cd00882">
    <property type="entry name" value="Ras_like_GTPase"/>
    <property type="match status" value="1"/>
</dbReference>
<evidence type="ECO:0000256" key="2">
    <source>
        <dbReference type="SAM" id="SignalP"/>
    </source>
</evidence>
<evidence type="ECO:0008006" key="5">
    <source>
        <dbReference type="Google" id="ProtNLM"/>
    </source>
</evidence>
<accession>A0A8J2JUD7</accession>
<keyword evidence="1" id="KW-0175">Coiled coil</keyword>
<feature type="chain" id="PRO_5035179529" description="G domain-containing protein" evidence="2">
    <location>
        <begin position="22"/>
        <end position="687"/>
    </location>
</feature>
<sequence length="687" mass="78623">MQFLLLFWYWYANLSLFNVVAFTTPTVASLTVPADQIPDETIELIKRGYQDISFRSSYKSVVLVVGNPGVGKTTLTKFITGKPLTAYKNAGQHFIKDADDKISHGSTLVSKTILPEMIIDDDTNQAYFDLPGFGGTRNASIELVSSWFMKLAADHANRVKIVFVVPFSTIRFKERQTDFKDLLEHATSFILQPTKFQPAIALVASKVDGDTSDDTIVPDIAEFLENEKEGLRGIFGSNRKKLQKVLALVDAFLVKSPSGDYERIGYFKQPTKVGTINNDPEMKVRRKSLKDIIDHRLQFVRKEQGLMTQLATAIQQYYQHLSSNTPAQVFLGKFLNEVAQLEMLAQNLARSHSRLSFTRILEQHMSPVPTYNAILKELQTLHKNFEFYENIDSKSIPPESLEWTLPLQSTVNQLKLQASKFLIALNTQAETYATKIVSSFQTLYQKTIHDGNKANNSQQEKIKQRLSKDLQLIEVLKKDLPRQLSFNSFWNIARTSLGTLSVSNMTSSSQPPLLANDITFQSHPQLKRDSWTRKLYHLFSSISIKQSEFVRNLQAKKHEALIKNLNSNVTNLLENNSRVSTITENNLRRLSGSIIQHRKDAVEMANKIRETTEKEARLQEQRDAEIRRNQEARLQEQRDAEIRRNQEARLQEQRDAEIRRNQEANQRRCINLPSYVCFLLKHSITLP</sequence>
<dbReference type="Proteomes" id="UP000708208">
    <property type="component" value="Unassembled WGS sequence"/>
</dbReference>
<keyword evidence="2" id="KW-0732">Signal</keyword>
<keyword evidence="4" id="KW-1185">Reference proteome</keyword>
<comment type="caution">
    <text evidence="3">The sequence shown here is derived from an EMBL/GenBank/DDBJ whole genome shotgun (WGS) entry which is preliminary data.</text>
</comment>
<feature type="signal peptide" evidence="2">
    <location>
        <begin position="1"/>
        <end position="21"/>
    </location>
</feature>
<evidence type="ECO:0000313" key="3">
    <source>
        <dbReference type="EMBL" id="CAG7726825.1"/>
    </source>
</evidence>
<name>A0A8J2JUD7_9HEXA</name>